<dbReference type="InterPro" id="IPR011335">
    <property type="entry name" value="Restrct_endonuc-II-like"/>
</dbReference>
<name>A0A2L0EM11_SORCE</name>
<dbReference type="Pfam" id="PF05685">
    <property type="entry name" value="Uma2"/>
    <property type="match status" value="1"/>
</dbReference>
<dbReference type="OrthoDB" id="510891at2"/>
<dbReference type="PANTHER" id="PTHR47152">
    <property type="entry name" value="SLR2084 PROTEIN-RELATED"/>
    <property type="match status" value="1"/>
</dbReference>
<proteinExistence type="predicted"/>
<reference evidence="2 3" key="1">
    <citation type="submission" date="2015-09" db="EMBL/GenBank/DDBJ databases">
        <title>Sorangium comparison.</title>
        <authorList>
            <person name="Zaburannyi N."/>
            <person name="Bunk B."/>
            <person name="Overmann J."/>
            <person name="Mueller R."/>
        </authorList>
    </citation>
    <scope>NUCLEOTIDE SEQUENCE [LARGE SCALE GENOMIC DNA]</scope>
    <source>
        <strain evidence="2 3">So ce26</strain>
    </source>
</reference>
<dbReference type="SUPFAM" id="SSF52980">
    <property type="entry name" value="Restriction endonuclease-like"/>
    <property type="match status" value="1"/>
</dbReference>
<dbReference type="CDD" id="cd06260">
    <property type="entry name" value="DUF820-like"/>
    <property type="match status" value="1"/>
</dbReference>
<dbReference type="Proteomes" id="UP000238348">
    <property type="component" value="Chromosome"/>
</dbReference>
<dbReference type="EMBL" id="CP012673">
    <property type="protein sequence ID" value="AUX40329.1"/>
    <property type="molecule type" value="Genomic_DNA"/>
</dbReference>
<dbReference type="RefSeq" id="WP_104978145.1">
    <property type="nucleotide sequence ID" value="NZ_CP012673.1"/>
</dbReference>
<evidence type="ECO:0000313" key="2">
    <source>
        <dbReference type="EMBL" id="AUX40329.1"/>
    </source>
</evidence>
<dbReference type="InterPro" id="IPR012296">
    <property type="entry name" value="Nuclease_put_TT1808"/>
</dbReference>
<sequence length="207" mass="23359">MASIIPTSVVPAAKRPRLHHEENDQHIVLYGMTWKDYEILLAVRGDRAGVRMYYLNGAIELMSPSRDHEGIKKTIARLLEAYCDERGIELSGYGAWTLRNELKARGAEPDECYIVGDTNKAVPDLAIEVVWTHGGLDKLEIYRGLGVAEVWVWDRDEGLRVFALANERYEPRARSAFLPDLDPAWLAGFLDQPTQSQAVRALRAALR</sequence>
<accession>A0A2L0EM11</accession>
<dbReference type="InterPro" id="IPR008538">
    <property type="entry name" value="Uma2"/>
</dbReference>
<dbReference type="Gene3D" id="3.90.1570.10">
    <property type="entry name" value="tt1808, chain A"/>
    <property type="match status" value="1"/>
</dbReference>
<dbReference type="PANTHER" id="PTHR47152:SF4">
    <property type="entry name" value="SLR0445 PROTEIN"/>
    <property type="match status" value="1"/>
</dbReference>
<dbReference type="AlphaFoldDB" id="A0A2L0EM11"/>
<feature type="domain" description="Putative restriction endonuclease" evidence="1">
    <location>
        <begin position="34"/>
        <end position="173"/>
    </location>
</feature>
<evidence type="ECO:0000259" key="1">
    <source>
        <dbReference type="Pfam" id="PF05685"/>
    </source>
</evidence>
<organism evidence="2 3">
    <name type="scientific">Sorangium cellulosum</name>
    <name type="common">Polyangium cellulosum</name>
    <dbReference type="NCBI Taxonomy" id="56"/>
    <lineage>
        <taxon>Bacteria</taxon>
        <taxon>Pseudomonadati</taxon>
        <taxon>Myxococcota</taxon>
        <taxon>Polyangia</taxon>
        <taxon>Polyangiales</taxon>
        <taxon>Polyangiaceae</taxon>
        <taxon>Sorangium</taxon>
    </lineage>
</organism>
<protein>
    <recommendedName>
        <fullName evidence="1">Putative restriction endonuclease domain-containing protein</fullName>
    </recommendedName>
</protein>
<gene>
    <name evidence="2" type="ORF">SOCE26_017290</name>
</gene>
<evidence type="ECO:0000313" key="3">
    <source>
        <dbReference type="Proteomes" id="UP000238348"/>
    </source>
</evidence>